<accession>A0A0B5QJ96</accession>
<sequence>MLTATEERLLEYIEERARANVKGKTFYKMTDILEQAFWISEEKAYEVLKNVIARKNIGNSKDAIIDEYIDMLKKGYGSIQEQVDLFGGDKYTSVMYAAERRLKQYEGGTFFDLLREVYKVPDEEIMEVTEKYLKFLNSPIFSYRLEKETFHKFLQSDLEELDKQFNRFVNL</sequence>
<gene>
    <name evidence="4" type="ORF">CBEIBR21_05985</name>
    <name evidence="3" type="ORF">CLBCK_29010</name>
    <name evidence="2" type="ORF">DFH45_000689</name>
    <name evidence="1" type="ORF">LF65_01405</name>
</gene>
<reference evidence="3 7" key="3">
    <citation type="submission" date="2016-05" db="EMBL/GenBank/DDBJ databases">
        <title>Microbial solvent formation.</title>
        <authorList>
            <person name="Poehlein A."/>
            <person name="Montoya Solano J.D."/>
            <person name="Flitsch S."/>
            <person name="Krabben P."/>
            <person name="Duerre P."/>
            <person name="Daniel R."/>
        </authorList>
    </citation>
    <scope>NUCLEOTIDE SEQUENCE [LARGE SCALE GENOMIC DNA]</scope>
    <source>
        <strain evidence="3 7">DSM 53</strain>
    </source>
</reference>
<evidence type="ECO:0000313" key="3">
    <source>
        <dbReference type="EMBL" id="OOM60371.1"/>
    </source>
</evidence>
<reference evidence="2" key="5">
    <citation type="submission" date="2020-05" db="EMBL/GenBank/DDBJ databases">
        <title>Genomic insights into acetone-butanol-ethanol (ABE) fermentation by sequencing solventogenic clostridia strains.</title>
        <authorList>
            <person name="Brown S."/>
        </authorList>
    </citation>
    <scope>NUCLEOTIDE SEQUENCE</scope>
    <source>
        <strain evidence="2">DJ126</strain>
    </source>
</reference>
<reference evidence="4 6" key="4">
    <citation type="submission" date="2017-02" db="EMBL/GenBank/DDBJ databases">
        <title>Genome sequence of Clostridium beijerinckii Br21.</title>
        <authorList>
            <person name="Fonseca B.C."/>
            <person name="Guazzaroni M.E."/>
            <person name="Riano-Pachon D.M."/>
            <person name="Reginatto V."/>
        </authorList>
    </citation>
    <scope>NUCLEOTIDE SEQUENCE [LARGE SCALE GENOMIC DNA]</scope>
    <source>
        <strain evidence="4 6">Br21</strain>
    </source>
</reference>
<dbReference type="EMBL" id="JABSXK010000001">
    <property type="protein sequence ID" value="NRV07726.1"/>
    <property type="molecule type" value="Genomic_DNA"/>
</dbReference>
<dbReference type="OrthoDB" id="1899885at2"/>
<dbReference type="Proteomes" id="UP000031866">
    <property type="component" value="Chromosome"/>
</dbReference>
<dbReference type="RefSeq" id="WP_017211563.1">
    <property type="nucleotide sequence ID" value="NZ_CP010086.2"/>
</dbReference>
<dbReference type="Proteomes" id="UP000190973">
    <property type="component" value="Unassembled WGS sequence"/>
</dbReference>
<dbReference type="EMBL" id="MWMH01000002">
    <property type="protein sequence ID" value="OOP74046.1"/>
    <property type="molecule type" value="Genomic_DNA"/>
</dbReference>
<evidence type="ECO:0000313" key="5">
    <source>
        <dbReference type="Proteomes" id="UP000031866"/>
    </source>
</evidence>
<dbReference type="STRING" id="1520.LF65_01405"/>
<protein>
    <submittedName>
        <fullName evidence="1">Uncharacterized protein</fullName>
    </submittedName>
</protein>
<evidence type="ECO:0000313" key="1">
    <source>
        <dbReference type="EMBL" id="AJG98017.1"/>
    </source>
</evidence>
<name>A0A0B5QJ96_CLOBE</name>
<organism evidence="1 5">
    <name type="scientific">Clostridium beijerinckii</name>
    <name type="common">Clostridium MP</name>
    <dbReference type="NCBI Taxonomy" id="1520"/>
    <lineage>
        <taxon>Bacteria</taxon>
        <taxon>Bacillati</taxon>
        <taxon>Bacillota</taxon>
        <taxon>Clostridia</taxon>
        <taxon>Eubacteriales</taxon>
        <taxon>Clostridiaceae</taxon>
        <taxon>Clostridium</taxon>
    </lineage>
</organism>
<dbReference type="KEGG" id="cbei:LF65_01405"/>
<evidence type="ECO:0000313" key="6">
    <source>
        <dbReference type="Proteomes" id="UP000190959"/>
    </source>
</evidence>
<dbReference type="EMBL" id="CP010086">
    <property type="protein sequence ID" value="AJG98017.1"/>
    <property type="molecule type" value="Genomic_DNA"/>
</dbReference>
<evidence type="ECO:0000313" key="7">
    <source>
        <dbReference type="Proteomes" id="UP000190973"/>
    </source>
</evidence>
<reference evidence="5" key="1">
    <citation type="submission" date="2014-12" db="EMBL/GenBank/DDBJ databases">
        <title>Genome sequence of Clostridium beijerinckii strain 59B.</title>
        <authorList>
            <person name="Little G.T."/>
            <person name="Minton N.P."/>
        </authorList>
    </citation>
    <scope>NUCLEOTIDE SEQUENCE [LARGE SCALE GENOMIC DNA]</scope>
    <source>
        <strain evidence="5">59B</strain>
    </source>
</reference>
<dbReference type="Proteomes" id="UP000821656">
    <property type="component" value="Unassembled WGS sequence"/>
</dbReference>
<proteinExistence type="predicted"/>
<dbReference type="Proteomes" id="UP000190959">
    <property type="component" value="Unassembled WGS sequence"/>
</dbReference>
<evidence type="ECO:0000313" key="2">
    <source>
        <dbReference type="EMBL" id="NRV07726.1"/>
    </source>
</evidence>
<evidence type="ECO:0000313" key="4">
    <source>
        <dbReference type="EMBL" id="OOP74046.1"/>
    </source>
</evidence>
<reference evidence="1" key="2">
    <citation type="submission" date="2016-02" db="EMBL/GenBank/DDBJ databases">
        <title>Genome sequence of Clostridium beijerinckii strain 59B.</title>
        <authorList>
            <person name="Little G.T."/>
            <person name="Minton N.P."/>
        </authorList>
    </citation>
    <scope>NUCLEOTIDE SEQUENCE</scope>
    <source>
        <strain evidence="1">NCIMB 14988</strain>
    </source>
</reference>
<dbReference type="EMBL" id="LZZI01000052">
    <property type="protein sequence ID" value="OOM60371.1"/>
    <property type="molecule type" value="Genomic_DNA"/>
</dbReference>
<dbReference type="AlphaFoldDB" id="A0A0B5QJ96"/>